<sequence length="155" mass="17425">MSRIQAQLIEGLRNLSREKATIISAQVEDSNKDAGTIDVITFDGLKIPNVRLRSVIEEDDKGMIIFPAKDSSVLIARINRSDNYLMISMEEPELIRCRVGEKYLELDKDGLKISAGEESLKKCLDDLLDEIVTIYAPMNKAAFADIKQRLAKLLK</sequence>
<accession>A0A7K1U6B2</accession>
<evidence type="ECO:0000313" key="1">
    <source>
        <dbReference type="EMBL" id="MVT09879.1"/>
    </source>
</evidence>
<proteinExistence type="predicted"/>
<comment type="caution">
    <text evidence="1">The sequence shown here is derived from an EMBL/GenBank/DDBJ whole genome shotgun (WGS) entry which is preliminary data.</text>
</comment>
<organism evidence="1 2">
    <name type="scientific">Chitinophaga tropicalis</name>
    <dbReference type="NCBI Taxonomy" id="2683588"/>
    <lineage>
        <taxon>Bacteria</taxon>
        <taxon>Pseudomonadati</taxon>
        <taxon>Bacteroidota</taxon>
        <taxon>Chitinophagia</taxon>
        <taxon>Chitinophagales</taxon>
        <taxon>Chitinophagaceae</taxon>
        <taxon>Chitinophaga</taxon>
    </lineage>
</organism>
<dbReference type="AlphaFoldDB" id="A0A7K1U6B2"/>
<protein>
    <submittedName>
        <fullName evidence="1">Uncharacterized protein</fullName>
    </submittedName>
</protein>
<dbReference type="RefSeq" id="WP_157307315.1">
    <property type="nucleotide sequence ID" value="NZ_WRXN01000006.1"/>
</dbReference>
<dbReference type="EMBL" id="WRXN01000006">
    <property type="protein sequence ID" value="MVT09879.1"/>
    <property type="molecule type" value="Genomic_DNA"/>
</dbReference>
<dbReference type="Proteomes" id="UP000461730">
    <property type="component" value="Unassembled WGS sequence"/>
</dbReference>
<keyword evidence="2" id="KW-1185">Reference proteome</keyword>
<reference evidence="1 2" key="1">
    <citation type="submission" date="2019-12" db="EMBL/GenBank/DDBJ databases">
        <title>Chitinophaga sp. strain ysch24 (GDMCC 1.1355), whole genome shotgun sequence.</title>
        <authorList>
            <person name="Zhang X."/>
        </authorList>
    </citation>
    <scope>NUCLEOTIDE SEQUENCE [LARGE SCALE GENOMIC DNA]</scope>
    <source>
        <strain evidence="2">ysch24</strain>
    </source>
</reference>
<evidence type="ECO:0000313" key="2">
    <source>
        <dbReference type="Proteomes" id="UP000461730"/>
    </source>
</evidence>
<gene>
    <name evidence="1" type="ORF">GO493_16530</name>
</gene>
<name>A0A7K1U6B2_9BACT</name>